<protein>
    <submittedName>
        <fullName evidence="1">Uncharacterized protein</fullName>
    </submittedName>
</protein>
<accession>A0A9P8LIU6</accession>
<organism evidence="1 2">
    <name type="scientific">Trichoglossum hirsutum</name>
    <dbReference type="NCBI Taxonomy" id="265104"/>
    <lineage>
        <taxon>Eukaryota</taxon>
        <taxon>Fungi</taxon>
        <taxon>Dikarya</taxon>
        <taxon>Ascomycota</taxon>
        <taxon>Pezizomycotina</taxon>
        <taxon>Geoglossomycetes</taxon>
        <taxon>Geoglossales</taxon>
        <taxon>Geoglossaceae</taxon>
        <taxon>Trichoglossum</taxon>
    </lineage>
</organism>
<keyword evidence="2" id="KW-1185">Reference proteome</keyword>
<dbReference type="Proteomes" id="UP000750711">
    <property type="component" value="Unassembled WGS sequence"/>
</dbReference>
<dbReference type="EMBL" id="JAGHQM010000017">
    <property type="protein sequence ID" value="KAH0566301.1"/>
    <property type="molecule type" value="Genomic_DNA"/>
</dbReference>
<evidence type="ECO:0000313" key="1">
    <source>
        <dbReference type="EMBL" id="KAH0566301.1"/>
    </source>
</evidence>
<comment type="caution">
    <text evidence="1">The sequence shown here is derived from an EMBL/GenBank/DDBJ whole genome shotgun (WGS) entry which is preliminary data.</text>
</comment>
<sequence length="133" mass="14771">MPSDTKLVIQLFTTPEGGSHVTLAIPDDSLSVSTITKSEVKKTSLKFTKVSAHEKAFVNSAIGTITFDCTVMKVGVTRSQLFYVVKKARAPVVLGNASPLYRDWMRHIPSVRIFIVEENETEGMATRKWEPTK</sequence>
<name>A0A9P8LIU6_9PEZI</name>
<gene>
    <name evidence="1" type="ORF">GP486_000301</name>
</gene>
<reference evidence="1" key="1">
    <citation type="submission" date="2021-03" db="EMBL/GenBank/DDBJ databases">
        <title>Comparative genomics and phylogenomic investigation of the class Geoglossomycetes provide insights into ecological specialization and systematics.</title>
        <authorList>
            <person name="Melie T."/>
            <person name="Pirro S."/>
            <person name="Miller A.N."/>
            <person name="Quandt A."/>
        </authorList>
    </citation>
    <scope>NUCLEOTIDE SEQUENCE</scope>
    <source>
        <strain evidence="1">CAQ_001_2017</strain>
    </source>
</reference>
<proteinExistence type="predicted"/>
<dbReference type="AlphaFoldDB" id="A0A9P8LIU6"/>
<evidence type="ECO:0000313" key="2">
    <source>
        <dbReference type="Proteomes" id="UP000750711"/>
    </source>
</evidence>